<dbReference type="InterPro" id="IPR001347">
    <property type="entry name" value="SIS_dom"/>
</dbReference>
<dbReference type="PANTHER" id="PTHR30514:SF1">
    <property type="entry name" value="HTH-TYPE TRANSCRIPTIONAL REGULATOR HEXR-RELATED"/>
    <property type="match status" value="1"/>
</dbReference>
<dbReference type="SUPFAM" id="SSF46689">
    <property type="entry name" value="Homeodomain-like"/>
    <property type="match status" value="1"/>
</dbReference>
<dbReference type="Gene3D" id="1.10.10.10">
    <property type="entry name" value="Winged helix-like DNA-binding domain superfamily/Winged helix DNA-binding domain"/>
    <property type="match status" value="1"/>
</dbReference>
<dbReference type="Gene3D" id="3.40.50.10490">
    <property type="entry name" value="Glucose-6-phosphate isomerase like protein, domain 1"/>
    <property type="match status" value="1"/>
</dbReference>
<dbReference type="eggNOG" id="COG1737">
    <property type="taxonomic scope" value="Bacteria"/>
</dbReference>
<evidence type="ECO:0000259" key="4">
    <source>
        <dbReference type="PROSITE" id="PS51071"/>
    </source>
</evidence>
<dbReference type="InterPro" id="IPR047640">
    <property type="entry name" value="RpiR-like"/>
</dbReference>
<dbReference type="RefSeq" id="WP_016340974.1">
    <property type="nucleotide sequence ID" value="NC_021284.1"/>
</dbReference>
<keyword evidence="2" id="KW-0238">DNA-binding</keyword>
<evidence type="ECO:0000256" key="1">
    <source>
        <dbReference type="ARBA" id="ARBA00023015"/>
    </source>
</evidence>
<dbReference type="EMBL" id="CP005078">
    <property type="protein sequence ID" value="AGM26331.1"/>
    <property type="molecule type" value="Genomic_DNA"/>
</dbReference>
<evidence type="ECO:0000259" key="5">
    <source>
        <dbReference type="PROSITE" id="PS51464"/>
    </source>
</evidence>
<sequence length="278" mass="31918">MTENDIIRKIKEISLNSDHRFSFIAKYIIQNLAIIPDITITEMAEYTYTSVATINRFTKYLDLDGYKELIHVIKYFNYNLTGEEFLLNEQNNNSFMIKGYHNTVKTLHDTFRLVIKQKESFDEIITLIKKSRKIVVFAVGGTYNVAKDFQEKLLRLGFNIFAVNDFHSGYFLAKQLSPDDLAIFISYSGETLDLIKLAKICQDNRTPVAVICKNANNSLAAIANNAITISSNESIERLISTTSRFALLFALDMLYSSLLTTDMEQYHHILENTIINKF</sequence>
<evidence type="ECO:0000313" key="7">
    <source>
        <dbReference type="Proteomes" id="UP000013963"/>
    </source>
</evidence>
<dbReference type="InterPro" id="IPR046348">
    <property type="entry name" value="SIS_dom_sf"/>
</dbReference>
<dbReference type="InterPro" id="IPR000281">
    <property type="entry name" value="HTH_RpiR"/>
</dbReference>
<reference evidence="6 7" key="1">
    <citation type="journal article" date="2013" name="Genome Biol. Evol.">
        <title>Complete genomes of two dipteran-associated spiroplasmas provided insights into the origin, dynamics, and impacts of viral invasion in spiroplasma.</title>
        <authorList>
            <person name="Ku C."/>
            <person name="Lo W.S."/>
            <person name="Chen L.L."/>
            <person name="Kuo C.H."/>
        </authorList>
    </citation>
    <scope>NUCLEOTIDE SEQUENCE [LARGE SCALE GENOMIC DNA]</scope>
    <source>
        <strain evidence="6">EA-1</strain>
    </source>
</reference>
<feature type="domain" description="HTH rpiR-type" evidence="4">
    <location>
        <begin position="4"/>
        <end position="80"/>
    </location>
</feature>
<dbReference type="HOGENOM" id="CLU_055769_0_3_14"/>
<dbReference type="SUPFAM" id="SSF53697">
    <property type="entry name" value="SIS domain"/>
    <property type="match status" value="1"/>
</dbReference>
<dbReference type="GO" id="GO:0003700">
    <property type="term" value="F:DNA-binding transcription factor activity"/>
    <property type="evidence" value="ECO:0007669"/>
    <property type="project" value="InterPro"/>
</dbReference>
<keyword evidence="1" id="KW-0805">Transcription regulation</keyword>
<evidence type="ECO:0000256" key="2">
    <source>
        <dbReference type="ARBA" id="ARBA00023125"/>
    </source>
</evidence>
<dbReference type="PROSITE" id="PS51464">
    <property type="entry name" value="SIS"/>
    <property type="match status" value="1"/>
</dbReference>
<gene>
    <name evidence="6" type="primary">ybbH</name>
    <name evidence="6" type="ORF">SSYRP_v1c07410</name>
</gene>
<proteinExistence type="predicted"/>
<organism evidence="6 7">
    <name type="scientific">Spiroplasma syrphidicola EA-1</name>
    <dbReference type="NCBI Taxonomy" id="1276229"/>
    <lineage>
        <taxon>Bacteria</taxon>
        <taxon>Bacillati</taxon>
        <taxon>Mycoplasmatota</taxon>
        <taxon>Mollicutes</taxon>
        <taxon>Entomoplasmatales</taxon>
        <taxon>Spiroplasmataceae</taxon>
        <taxon>Spiroplasma</taxon>
    </lineage>
</organism>
<dbReference type="OrthoDB" id="3684496at2"/>
<dbReference type="PANTHER" id="PTHR30514">
    <property type="entry name" value="GLUCOKINASE"/>
    <property type="match status" value="1"/>
</dbReference>
<dbReference type="PROSITE" id="PS51071">
    <property type="entry name" value="HTH_RPIR"/>
    <property type="match status" value="1"/>
</dbReference>
<dbReference type="InterPro" id="IPR036388">
    <property type="entry name" value="WH-like_DNA-bd_sf"/>
</dbReference>
<accession>R4UM71</accession>
<dbReference type="Proteomes" id="UP000013963">
    <property type="component" value="Chromosome"/>
</dbReference>
<protein>
    <submittedName>
        <fullName evidence="6">GntR family transcriptional regulator</fullName>
    </submittedName>
</protein>
<dbReference type="GO" id="GO:1901135">
    <property type="term" value="P:carbohydrate derivative metabolic process"/>
    <property type="evidence" value="ECO:0007669"/>
    <property type="project" value="InterPro"/>
</dbReference>
<evidence type="ECO:0000256" key="3">
    <source>
        <dbReference type="ARBA" id="ARBA00023163"/>
    </source>
</evidence>
<dbReference type="Pfam" id="PF01380">
    <property type="entry name" value="SIS"/>
    <property type="match status" value="1"/>
</dbReference>
<dbReference type="GO" id="GO:0003677">
    <property type="term" value="F:DNA binding"/>
    <property type="evidence" value="ECO:0007669"/>
    <property type="project" value="UniProtKB-KW"/>
</dbReference>
<keyword evidence="3" id="KW-0804">Transcription</keyword>
<dbReference type="AlphaFoldDB" id="R4UM71"/>
<feature type="domain" description="SIS" evidence="5">
    <location>
        <begin position="124"/>
        <end position="264"/>
    </location>
</feature>
<dbReference type="GO" id="GO:0097367">
    <property type="term" value="F:carbohydrate derivative binding"/>
    <property type="evidence" value="ECO:0007669"/>
    <property type="project" value="InterPro"/>
</dbReference>
<dbReference type="InterPro" id="IPR009057">
    <property type="entry name" value="Homeodomain-like_sf"/>
</dbReference>
<dbReference type="PATRIC" id="fig|1276229.3.peg.736"/>
<dbReference type="InterPro" id="IPR035472">
    <property type="entry name" value="RpiR-like_SIS"/>
</dbReference>
<evidence type="ECO:0000313" key="6">
    <source>
        <dbReference type="EMBL" id="AGM26331.1"/>
    </source>
</evidence>
<name>R4UM71_9MOLU</name>
<dbReference type="STRING" id="1276229.SSYRP_v1c07410"/>
<dbReference type="Pfam" id="PF01418">
    <property type="entry name" value="HTH_6"/>
    <property type="match status" value="1"/>
</dbReference>
<dbReference type="KEGG" id="ssyr:SSYRP_v1c07410"/>
<keyword evidence="7" id="KW-1185">Reference proteome</keyword>
<dbReference type="CDD" id="cd05013">
    <property type="entry name" value="SIS_RpiR"/>
    <property type="match status" value="1"/>
</dbReference>